<organism evidence="2 3">
    <name type="scientific">Clostridium chauvoei</name>
    <dbReference type="NCBI Taxonomy" id="46867"/>
    <lineage>
        <taxon>Bacteria</taxon>
        <taxon>Bacillati</taxon>
        <taxon>Bacillota</taxon>
        <taxon>Clostridia</taxon>
        <taxon>Eubacteriales</taxon>
        <taxon>Clostridiaceae</taxon>
        <taxon>Clostridium</taxon>
    </lineage>
</organism>
<name>A0ABD4RKH0_9CLOT</name>
<proteinExistence type="predicted"/>
<evidence type="ECO:0000313" key="3">
    <source>
        <dbReference type="Proteomes" id="UP000775179"/>
    </source>
</evidence>
<feature type="region of interest" description="Disordered" evidence="1">
    <location>
        <begin position="1"/>
        <end position="48"/>
    </location>
</feature>
<gene>
    <name evidence="2" type="ORF">K4H94_12400</name>
</gene>
<evidence type="ECO:0000256" key="1">
    <source>
        <dbReference type="SAM" id="MobiDB-lite"/>
    </source>
</evidence>
<accession>A0ABD4RKH0</accession>
<dbReference type="RefSeq" id="WP_021875022.1">
    <property type="nucleotide sequence ID" value="NZ_CP018624.1"/>
</dbReference>
<reference evidence="2 3" key="1">
    <citation type="submission" date="2021-08" db="EMBL/GenBank/DDBJ databases">
        <title>Genome sequence analysis of Clostridium chauvoei strains of European origin and evaluation of typing options for outbreak investigations.</title>
        <authorList>
            <person name="Abdel-Glil M."/>
            <person name="Thomas P."/>
            <person name="Seyboldt C."/>
        </authorList>
    </citation>
    <scope>NUCLEOTIDE SEQUENCE [LARGE SCALE GENOMIC DNA]</scope>
    <source>
        <strain evidence="2 3">S0260-09</strain>
    </source>
</reference>
<dbReference type="AlphaFoldDB" id="A0ABD4RKH0"/>
<dbReference type="EMBL" id="JAIFTX010000038">
    <property type="protein sequence ID" value="MBX7291793.1"/>
    <property type="molecule type" value="Genomic_DNA"/>
</dbReference>
<dbReference type="GeneID" id="66302937"/>
<evidence type="ECO:0000313" key="2">
    <source>
        <dbReference type="EMBL" id="MBX7291793.1"/>
    </source>
</evidence>
<comment type="caution">
    <text evidence="2">The sequence shown here is derived from an EMBL/GenBank/DDBJ whole genome shotgun (WGS) entry which is preliminary data.</text>
</comment>
<dbReference type="Proteomes" id="UP000775179">
    <property type="component" value="Unassembled WGS sequence"/>
</dbReference>
<sequence length="48" mass="5482">MNSKGCYNSHEKSSPDPTSNNYEKEIKNKTKAKTPYGEDEPSPRTTYK</sequence>
<protein>
    <submittedName>
        <fullName evidence="2">Uncharacterized protein</fullName>
    </submittedName>
</protein>